<organism evidence="1 2">
    <name type="scientific">Odynerus spinipes</name>
    <dbReference type="NCBI Taxonomy" id="1348599"/>
    <lineage>
        <taxon>Eukaryota</taxon>
        <taxon>Metazoa</taxon>
        <taxon>Ecdysozoa</taxon>
        <taxon>Arthropoda</taxon>
        <taxon>Hexapoda</taxon>
        <taxon>Insecta</taxon>
        <taxon>Pterygota</taxon>
        <taxon>Neoptera</taxon>
        <taxon>Endopterygota</taxon>
        <taxon>Hymenoptera</taxon>
        <taxon>Apocrita</taxon>
        <taxon>Aculeata</taxon>
        <taxon>Vespoidea</taxon>
        <taxon>Vespidae</taxon>
        <taxon>Eumeninae</taxon>
        <taxon>Odynerus</taxon>
    </lineage>
</organism>
<keyword evidence="2" id="KW-1185">Reference proteome</keyword>
<reference evidence="1" key="1">
    <citation type="submission" date="2021-08" db="EMBL/GenBank/DDBJ databases">
        <authorList>
            <person name="Misof B."/>
            <person name="Oliver O."/>
            <person name="Podsiadlowski L."/>
            <person name="Donath A."/>
            <person name="Peters R."/>
            <person name="Mayer C."/>
            <person name="Rust J."/>
            <person name="Gunkel S."/>
            <person name="Lesny P."/>
            <person name="Martin S."/>
            <person name="Oeyen J.P."/>
            <person name="Petersen M."/>
            <person name="Panagiotis P."/>
            <person name="Wilbrandt J."/>
            <person name="Tanja T."/>
        </authorList>
    </citation>
    <scope>NUCLEOTIDE SEQUENCE</scope>
    <source>
        <strain evidence="1">GBR_01_08_01A</strain>
        <tissue evidence="1">Thorax + abdomen</tissue>
    </source>
</reference>
<dbReference type="Proteomes" id="UP001258017">
    <property type="component" value="Unassembled WGS sequence"/>
</dbReference>
<dbReference type="EMBL" id="JAIFRP010000057">
    <property type="protein sequence ID" value="KAK2580374.1"/>
    <property type="molecule type" value="Genomic_DNA"/>
</dbReference>
<evidence type="ECO:0000313" key="2">
    <source>
        <dbReference type="Proteomes" id="UP001258017"/>
    </source>
</evidence>
<comment type="caution">
    <text evidence="1">The sequence shown here is derived from an EMBL/GenBank/DDBJ whole genome shotgun (WGS) entry which is preliminary data.</text>
</comment>
<protein>
    <submittedName>
        <fullName evidence="1">Uncharacterized protein</fullName>
    </submittedName>
</protein>
<reference evidence="1" key="2">
    <citation type="journal article" date="2023" name="Commun. Biol.">
        <title>Intrasexual cuticular hydrocarbon dimorphism in a wasp sheds light on hydrocarbon biosynthesis genes in Hymenoptera.</title>
        <authorList>
            <person name="Moris V.C."/>
            <person name="Podsiadlowski L."/>
            <person name="Martin S."/>
            <person name="Oeyen J.P."/>
            <person name="Donath A."/>
            <person name="Petersen M."/>
            <person name="Wilbrandt J."/>
            <person name="Misof B."/>
            <person name="Liedtke D."/>
            <person name="Thamm M."/>
            <person name="Scheiner R."/>
            <person name="Schmitt T."/>
            <person name="Niehuis O."/>
        </authorList>
    </citation>
    <scope>NUCLEOTIDE SEQUENCE</scope>
    <source>
        <strain evidence="1">GBR_01_08_01A</strain>
    </source>
</reference>
<name>A0AAD9RIL5_9HYME</name>
<proteinExistence type="predicted"/>
<evidence type="ECO:0000313" key="1">
    <source>
        <dbReference type="EMBL" id="KAK2580374.1"/>
    </source>
</evidence>
<sequence>MLGELASSRVKRIESYPLATARQVNLNGDGELPLMGLLSFDPIRIPRELRLLRPCLIDDVSRLHLRVEIENAISDG</sequence>
<gene>
    <name evidence="1" type="ORF">KPH14_001006</name>
</gene>
<dbReference type="AlphaFoldDB" id="A0AAD9RIL5"/>
<accession>A0AAD9RIL5</accession>